<dbReference type="CDD" id="cd02966">
    <property type="entry name" value="TlpA_like_family"/>
    <property type="match status" value="1"/>
</dbReference>
<evidence type="ECO:0000256" key="2">
    <source>
        <dbReference type="ARBA" id="ARBA00022748"/>
    </source>
</evidence>
<keyword evidence="2" id="KW-0201">Cytochrome c-type biogenesis</keyword>
<sequence length="443" mass="51716">MSKNLKKILLIVISIFLGCNSEKEFTTIDIKIDNAENEIIFISGYDFQYERKILSNTFRLKDTLSLDQNGYYLLSLGQNSIPLFIKKNEQVEIFIDSKDFPNTVEYSGEINEINTYLLDKRLSKNVDYKLNENDFLPYLNARRKSLLSKTADLRQDFRERENNELKFEYQNSLLLYPQIHSHLTNNPDFTVSENYLAKVENFNYLDTTNFQNSQTYRTTVKSYYEWLAKQKLSKYNGQFKLAYLSEVNKDFQKGETKDQLIKYGLRLGLNLDDSISEINEIVTQAVQDNSFKEEISKTYNALKRLEKGNSAPYFELQNQKGDIVSLKDFKGNPTYIDIWATWCAPCIEEIPSLKKLQKKFPDVNFVSISIDNQNKIADWKKFLDDKNLNESIQLIVFQDETFKNNYGISGIPRFILIDKYGNIIDADAKRPSNPDLEKQLSKL</sequence>
<dbReference type="InterPro" id="IPR036249">
    <property type="entry name" value="Thioredoxin-like_sf"/>
</dbReference>
<dbReference type="AlphaFoldDB" id="A0A1H1LCP9"/>
<keyword evidence="3" id="KW-1015">Disulfide bond</keyword>
<name>A0A1H1LCP9_9FLAO</name>
<evidence type="ECO:0000256" key="4">
    <source>
        <dbReference type="ARBA" id="ARBA00023284"/>
    </source>
</evidence>
<dbReference type="InterPro" id="IPR050553">
    <property type="entry name" value="Thioredoxin_ResA/DsbE_sf"/>
</dbReference>
<dbReference type="InterPro" id="IPR013740">
    <property type="entry name" value="Redoxin"/>
</dbReference>
<dbReference type="PROSITE" id="PS51352">
    <property type="entry name" value="THIOREDOXIN_2"/>
    <property type="match status" value="1"/>
</dbReference>
<dbReference type="PROSITE" id="PS51257">
    <property type="entry name" value="PROKAR_LIPOPROTEIN"/>
    <property type="match status" value="1"/>
</dbReference>
<dbReference type="Proteomes" id="UP000198858">
    <property type="component" value="Chromosome I"/>
</dbReference>
<organism evidence="6 7">
    <name type="scientific">Christiangramia echinicola</name>
    <dbReference type="NCBI Taxonomy" id="279359"/>
    <lineage>
        <taxon>Bacteria</taxon>
        <taxon>Pseudomonadati</taxon>
        <taxon>Bacteroidota</taxon>
        <taxon>Flavobacteriia</taxon>
        <taxon>Flavobacteriales</taxon>
        <taxon>Flavobacteriaceae</taxon>
        <taxon>Christiangramia</taxon>
    </lineage>
</organism>
<keyword evidence="7" id="KW-1185">Reference proteome</keyword>
<dbReference type="STRING" id="1250231.SAMN04488552_0683"/>
<evidence type="ECO:0000256" key="1">
    <source>
        <dbReference type="ARBA" id="ARBA00004196"/>
    </source>
</evidence>
<dbReference type="GO" id="GO:0016853">
    <property type="term" value="F:isomerase activity"/>
    <property type="evidence" value="ECO:0007669"/>
    <property type="project" value="UniProtKB-KW"/>
</dbReference>
<evidence type="ECO:0000259" key="5">
    <source>
        <dbReference type="PROSITE" id="PS51352"/>
    </source>
</evidence>
<comment type="subcellular location">
    <subcellularLocation>
        <location evidence="1">Cell envelope</location>
    </subcellularLocation>
</comment>
<proteinExistence type="predicted"/>
<dbReference type="GO" id="GO:0017004">
    <property type="term" value="P:cytochrome complex assembly"/>
    <property type="evidence" value="ECO:0007669"/>
    <property type="project" value="UniProtKB-KW"/>
</dbReference>
<dbReference type="Pfam" id="PF08534">
    <property type="entry name" value="Redoxin"/>
    <property type="match status" value="1"/>
</dbReference>
<evidence type="ECO:0000256" key="3">
    <source>
        <dbReference type="ARBA" id="ARBA00023157"/>
    </source>
</evidence>
<dbReference type="PANTHER" id="PTHR42852">
    <property type="entry name" value="THIOL:DISULFIDE INTERCHANGE PROTEIN DSBE"/>
    <property type="match status" value="1"/>
</dbReference>
<keyword evidence="6" id="KW-0413">Isomerase</keyword>
<accession>A0A1H1LCP9</accession>
<dbReference type="SUPFAM" id="SSF52833">
    <property type="entry name" value="Thioredoxin-like"/>
    <property type="match status" value="1"/>
</dbReference>
<gene>
    <name evidence="6" type="ORF">SAMN04488552_0683</name>
</gene>
<evidence type="ECO:0000313" key="6">
    <source>
        <dbReference type="EMBL" id="SDR71795.1"/>
    </source>
</evidence>
<dbReference type="EMBL" id="LT629745">
    <property type="protein sequence ID" value="SDR71795.1"/>
    <property type="molecule type" value="Genomic_DNA"/>
</dbReference>
<dbReference type="GO" id="GO:0030313">
    <property type="term" value="C:cell envelope"/>
    <property type="evidence" value="ECO:0007669"/>
    <property type="project" value="UniProtKB-SubCell"/>
</dbReference>
<evidence type="ECO:0000313" key="7">
    <source>
        <dbReference type="Proteomes" id="UP000198858"/>
    </source>
</evidence>
<reference evidence="6 7" key="1">
    <citation type="submission" date="2016-10" db="EMBL/GenBank/DDBJ databases">
        <authorList>
            <person name="Varghese N."/>
            <person name="Submissions S."/>
        </authorList>
    </citation>
    <scope>NUCLEOTIDE SEQUENCE [LARGE SCALE GENOMIC DNA]</scope>
    <source>
        <strain evidence="6 7">Mar_2010_102</strain>
    </source>
</reference>
<dbReference type="GO" id="GO:0016491">
    <property type="term" value="F:oxidoreductase activity"/>
    <property type="evidence" value="ECO:0007669"/>
    <property type="project" value="InterPro"/>
</dbReference>
<dbReference type="Gene3D" id="3.40.30.10">
    <property type="entry name" value="Glutaredoxin"/>
    <property type="match status" value="1"/>
</dbReference>
<dbReference type="InterPro" id="IPR013766">
    <property type="entry name" value="Thioredoxin_domain"/>
</dbReference>
<keyword evidence="4" id="KW-0676">Redox-active center</keyword>
<dbReference type="RefSeq" id="WP_089661299.1">
    <property type="nucleotide sequence ID" value="NZ_LT629745.1"/>
</dbReference>
<feature type="domain" description="Thioredoxin" evidence="5">
    <location>
        <begin position="305"/>
        <end position="443"/>
    </location>
</feature>
<dbReference type="PANTHER" id="PTHR42852:SF6">
    <property type="entry name" value="THIOL:DISULFIDE INTERCHANGE PROTEIN DSBE"/>
    <property type="match status" value="1"/>
</dbReference>
<protein>
    <submittedName>
        <fullName evidence="6">Thiol-disulfide isomerase or thioredoxin</fullName>
    </submittedName>
</protein>